<reference evidence="5" key="1">
    <citation type="journal article" date="2019" name="Int. J. Syst. Evol. Microbiol.">
        <title>The Global Catalogue of Microorganisms (GCM) 10K type strain sequencing project: providing services to taxonomists for standard genome sequencing and annotation.</title>
        <authorList>
            <consortium name="The Broad Institute Genomics Platform"/>
            <consortium name="The Broad Institute Genome Sequencing Center for Infectious Disease"/>
            <person name="Wu L."/>
            <person name="Ma J."/>
        </authorList>
    </citation>
    <scope>NUCLEOTIDE SEQUENCE [LARGE SCALE GENOMIC DNA]</scope>
    <source>
        <strain evidence="5">CECT 8979</strain>
    </source>
</reference>
<comment type="caution">
    <text evidence="4">The sequence shown here is derived from an EMBL/GenBank/DDBJ whole genome shotgun (WGS) entry which is preliminary data.</text>
</comment>
<dbReference type="InterPro" id="IPR043147">
    <property type="entry name" value="Penicillin_amidase_A-knob"/>
</dbReference>
<dbReference type="InterPro" id="IPR029055">
    <property type="entry name" value="Ntn_hydrolases_N"/>
</dbReference>
<dbReference type="Gene3D" id="2.30.120.10">
    <property type="match status" value="1"/>
</dbReference>
<dbReference type="Gene3D" id="1.10.1400.10">
    <property type="match status" value="1"/>
</dbReference>
<dbReference type="RefSeq" id="WP_386102164.1">
    <property type="nucleotide sequence ID" value="NZ_JBHSAT010000023.1"/>
</dbReference>
<dbReference type="PIRSF" id="PIRSF001227">
    <property type="entry name" value="Pen_acylase"/>
    <property type="match status" value="1"/>
</dbReference>
<sequence length="800" mass="91567">MKLFKLVLSGLLTALVFFLLNNKLGSIPPLGKFLNPATGIWQNETDEKLTGTVKIEGLKDQVNVYYDAQLVPHIFAQNNYDLYKAQGYITAKHRLWQMEFQTHAAAGRLSEIIGEGALNYDREQRRIGMGYGAEQSLKAMEANPETAELIKAFAEGVNSYISSLDAHVYPVEYKLLDYAPEPWTTKKTAYLLMYMTKMLAGGDSDLEYTNLLRKLGNERFDKLFPDFYEDLDPIIPEDTDWSFIDEPITPTPQSEMPLDSISKTRNMPNPDNGSNNWAISGDLSYSGKPILANDPHLGLNLPSIWFVMQLATPEHNSFGATLPGALGVVSGFNQFCSWGETNATRDVIDYYKIKFNGDKSAYEHDGQWKKVEKRIEEIAVRGSETFLDTVYYTHHGPVTYDENFLSEDEKANYAMKWVGHLGGNNQLTLIKMNRAKGYDDYVDAIQHFVAPAQNFVFASTEGDIALWIQGQLPNKWKGQGKFLLDGTNPEHDWQGFIPQQFNAHVKNPERGFVSSANQHPVNEDYPFYVFNDGYETYRNQVINDFFRSKDKFNIQDFKDLHNNNYNMKAADLLPTMLIYLQDKELSEDEKAIYEQVKSWNFNNDLEEVGPSIWRRWWYILYNMIWDEFESEDEALDTPFAYQTIHLLKTDGENEFMDILETPERETATDLFLLSFKQAVTELNEWKAENGDYNWQNYKRTRAGHLLQGLPAFSRFDIPIGGDRNIVNATSETHGPSWRMIVEMTSPPTGLGIYPGGQSGNPGSQFYDNYIDDWAKGEYNSLLFMQKNEPSDKIIATQILN</sequence>
<evidence type="ECO:0000256" key="3">
    <source>
        <dbReference type="ARBA" id="ARBA00023145"/>
    </source>
</evidence>
<keyword evidence="3" id="KW-0865">Zymogen</keyword>
<evidence type="ECO:0000256" key="2">
    <source>
        <dbReference type="ARBA" id="ARBA00022801"/>
    </source>
</evidence>
<evidence type="ECO:0000313" key="4">
    <source>
        <dbReference type="EMBL" id="MFC3878220.1"/>
    </source>
</evidence>
<organism evidence="4 5">
    <name type="scientific">Winogradskyella maritima</name>
    <dbReference type="NCBI Taxonomy" id="1517766"/>
    <lineage>
        <taxon>Bacteria</taxon>
        <taxon>Pseudomonadati</taxon>
        <taxon>Bacteroidota</taxon>
        <taxon>Flavobacteriia</taxon>
        <taxon>Flavobacteriales</taxon>
        <taxon>Flavobacteriaceae</taxon>
        <taxon>Winogradskyella</taxon>
    </lineage>
</organism>
<evidence type="ECO:0000256" key="1">
    <source>
        <dbReference type="ARBA" id="ARBA00006586"/>
    </source>
</evidence>
<dbReference type="Pfam" id="PF01804">
    <property type="entry name" value="Penicil_amidase"/>
    <property type="match status" value="1"/>
</dbReference>
<dbReference type="PANTHER" id="PTHR34218">
    <property type="entry name" value="PEPTIDASE S45 PENICILLIN AMIDASE"/>
    <property type="match status" value="1"/>
</dbReference>
<dbReference type="Proteomes" id="UP001595812">
    <property type="component" value="Unassembled WGS sequence"/>
</dbReference>
<gene>
    <name evidence="4" type="ORF">ACFOSX_13355</name>
</gene>
<keyword evidence="2" id="KW-0378">Hydrolase</keyword>
<accession>A0ABV8AMT0</accession>
<dbReference type="InterPro" id="IPR002692">
    <property type="entry name" value="S45"/>
</dbReference>
<protein>
    <submittedName>
        <fullName evidence="4">Penicillin acylase family protein</fullName>
    </submittedName>
</protein>
<proteinExistence type="inferred from homology"/>
<dbReference type="InterPro" id="IPR023343">
    <property type="entry name" value="Penicillin_amidase_dom1"/>
</dbReference>
<comment type="similarity">
    <text evidence="1">Belongs to the peptidase S45 family.</text>
</comment>
<dbReference type="SUPFAM" id="SSF56235">
    <property type="entry name" value="N-terminal nucleophile aminohydrolases (Ntn hydrolases)"/>
    <property type="match status" value="1"/>
</dbReference>
<dbReference type="Gene3D" id="3.60.20.10">
    <property type="entry name" value="Glutamine Phosphoribosylpyrophosphate, subunit 1, domain 1"/>
    <property type="match status" value="1"/>
</dbReference>
<dbReference type="InterPro" id="IPR014395">
    <property type="entry name" value="Pen/GL7ACA/AHL_acylase"/>
</dbReference>
<dbReference type="Gene3D" id="1.10.439.10">
    <property type="entry name" value="Penicillin Amidohydrolase, domain 1"/>
    <property type="match status" value="1"/>
</dbReference>
<dbReference type="InterPro" id="IPR043146">
    <property type="entry name" value="Penicillin_amidase_N_B-knob"/>
</dbReference>
<evidence type="ECO:0000313" key="5">
    <source>
        <dbReference type="Proteomes" id="UP001595812"/>
    </source>
</evidence>
<dbReference type="CDD" id="cd03747">
    <property type="entry name" value="Ntn_PGA_like"/>
    <property type="match status" value="1"/>
</dbReference>
<dbReference type="PANTHER" id="PTHR34218:SF4">
    <property type="entry name" value="ACYL-HOMOSERINE LACTONE ACYLASE QUIP"/>
    <property type="match status" value="1"/>
</dbReference>
<keyword evidence="5" id="KW-1185">Reference proteome</keyword>
<name>A0ABV8AMT0_9FLAO</name>
<dbReference type="EMBL" id="JBHSAT010000023">
    <property type="protein sequence ID" value="MFC3878220.1"/>
    <property type="molecule type" value="Genomic_DNA"/>
</dbReference>